<organism evidence="2 3">
    <name type="scientific">Citrifermentans bremense</name>
    <dbReference type="NCBI Taxonomy" id="60035"/>
    <lineage>
        <taxon>Bacteria</taxon>
        <taxon>Pseudomonadati</taxon>
        <taxon>Thermodesulfobacteriota</taxon>
        <taxon>Desulfuromonadia</taxon>
        <taxon>Geobacterales</taxon>
        <taxon>Geobacteraceae</taxon>
        <taxon>Citrifermentans</taxon>
    </lineage>
</organism>
<dbReference type="SUPFAM" id="SSF143447">
    <property type="entry name" value="AMMECR1-like"/>
    <property type="match status" value="1"/>
</dbReference>
<dbReference type="NCBIfam" id="TIGR00296">
    <property type="entry name" value="TIGR00296 family protein"/>
    <property type="match status" value="1"/>
</dbReference>
<dbReference type="RefSeq" id="WP_185242600.1">
    <property type="nucleotide sequence ID" value="NZ_AP023213.1"/>
</dbReference>
<sequence>MNEMLNSADKKLLLHLAREAVTSAVETGKVKVQQVTEAHLQEPKGCFVTIKRQGALRGCIGNFNSEQPLYLLVQEMAASAATRDPRFYPMKQEDLADFELEISVLSPLQKIETPEEVVVGRHGLYLEKNFSRGVLLPQVAVEHGWDRETFLSQTALKAGLKKEDWKEGADLYVFTAQILAERH</sequence>
<dbReference type="Pfam" id="PF01871">
    <property type="entry name" value="AMMECR1"/>
    <property type="match status" value="1"/>
</dbReference>
<dbReference type="PROSITE" id="PS51112">
    <property type="entry name" value="AMMECR1"/>
    <property type="match status" value="1"/>
</dbReference>
<protein>
    <submittedName>
        <fullName evidence="2">COG2078: Uncharacterized ACR</fullName>
    </submittedName>
</protein>
<accession>A0A6S6M8C1</accession>
<evidence type="ECO:0000313" key="2">
    <source>
        <dbReference type="EMBL" id="BCG47751.1"/>
    </source>
</evidence>
<dbReference type="AlphaFoldDB" id="A0A6S6M8C1"/>
<evidence type="ECO:0000259" key="1">
    <source>
        <dbReference type="PROSITE" id="PS51112"/>
    </source>
</evidence>
<proteinExistence type="predicted"/>
<feature type="domain" description="AMMECR1" evidence="1">
    <location>
        <begin position="8"/>
        <end position="183"/>
    </location>
</feature>
<dbReference type="InterPro" id="IPR036071">
    <property type="entry name" value="AMMECR1_dom_sf"/>
</dbReference>
<dbReference type="EMBL" id="AP023213">
    <property type="protein sequence ID" value="BCG47751.1"/>
    <property type="molecule type" value="Genomic_DNA"/>
</dbReference>
<dbReference type="InterPro" id="IPR027485">
    <property type="entry name" value="AMMECR1_N"/>
</dbReference>
<dbReference type="PANTHER" id="PTHR13016">
    <property type="entry name" value="AMMECR1 HOMOLOG"/>
    <property type="match status" value="1"/>
</dbReference>
<dbReference type="KEGG" id="gbn:GEOBRER4_25010"/>
<dbReference type="Gene3D" id="3.30.1490.150">
    <property type="entry name" value="Hypothetical protein ph0010, domain 2"/>
    <property type="match status" value="1"/>
</dbReference>
<name>A0A6S6M8C1_9BACT</name>
<dbReference type="NCBIfam" id="TIGR04335">
    <property type="entry name" value="AmmeMemoSam_A"/>
    <property type="match status" value="1"/>
</dbReference>
<gene>
    <name evidence="2" type="ORF">GEOBRER4_n2598</name>
</gene>
<dbReference type="InterPro" id="IPR027623">
    <property type="entry name" value="AmmeMemoSam_A"/>
</dbReference>
<dbReference type="InterPro" id="IPR023473">
    <property type="entry name" value="AMMECR1"/>
</dbReference>
<reference evidence="2 3" key="1">
    <citation type="submission" date="2020-06" db="EMBL/GenBank/DDBJ databases">
        <title>Interaction of electrochemicaly active bacteria, Geobacter bremensis R4 on different carbon anode.</title>
        <authorList>
            <person name="Meng L."/>
            <person name="Yoshida N."/>
        </authorList>
    </citation>
    <scope>NUCLEOTIDE SEQUENCE [LARGE SCALE GENOMIC DNA]</scope>
    <source>
        <strain evidence="2 3">R4</strain>
    </source>
</reference>
<dbReference type="Proteomes" id="UP000515472">
    <property type="component" value="Chromosome"/>
</dbReference>
<dbReference type="PANTHER" id="PTHR13016:SF0">
    <property type="entry name" value="AMME SYNDROME CANDIDATE GENE 1 PROTEIN"/>
    <property type="match status" value="1"/>
</dbReference>
<dbReference type="Gene3D" id="3.30.700.20">
    <property type="entry name" value="Hypothetical protein ph0010, domain 1"/>
    <property type="match status" value="1"/>
</dbReference>
<dbReference type="InterPro" id="IPR002733">
    <property type="entry name" value="AMMECR1_domain"/>
</dbReference>
<evidence type="ECO:0000313" key="3">
    <source>
        <dbReference type="Proteomes" id="UP000515472"/>
    </source>
</evidence>
<keyword evidence="3" id="KW-1185">Reference proteome</keyword>